<gene>
    <name evidence="2" type="ORF">SAMN05660464_1571</name>
</gene>
<organism evidence="2 3">
    <name type="scientific">Geodermatophilus dictyosporus</name>
    <dbReference type="NCBI Taxonomy" id="1523247"/>
    <lineage>
        <taxon>Bacteria</taxon>
        <taxon>Bacillati</taxon>
        <taxon>Actinomycetota</taxon>
        <taxon>Actinomycetes</taxon>
        <taxon>Geodermatophilales</taxon>
        <taxon>Geodermatophilaceae</taxon>
        <taxon>Geodermatophilus</taxon>
    </lineage>
</organism>
<evidence type="ECO:0000256" key="1">
    <source>
        <dbReference type="ARBA" id="ARBA00009981"/>
    </source>
</evidence>
<reference evidence="3" key="1">
    <citation type="submission" date="2016-10" db="EMBL/GenBank/DDBJ databases">
        <authorList>
            <person name="Varghese N."/>
            <person name="Submissions S."/>
        </authorList>
    </citation>
    <scope>NUCLEOTIDE SEQUENCE [LARGE SCALE GENOMIC DNA]</scope>
    <source>
        <strain evidence="3">DSM 44208</strain>
    </source>
</reference>
<protein>
    <submittedName>
        <fullName evidence="2">Prevent-host-death family protein</fullName>
    </submittedName>
</protein>
<proteinExistence type="inferred from homology"/>
<dbReference type="AlphaFoldDB" id="A0A1I5L5U5"/>
<dbReference type="Proteomes" id="UP000198857">
    <property type="component" value="Unassembled WGS sequence"/>
</dbReference>
<accession>A0A1I5L5U5</accession>
<evidence type="ECO:0000313" key="3">
    <source>
        <dbReference type="Proteomes" id="UP000198857"/>
    </source>
</evidence>
<dbReference type="SUPFAM" id="SSF143120">
    <property type="entry name" value="YefM-like"/>
    <property type="match status" value="1"/>
</dbReference>
<dbReference type="Gene3D" id="3.40.1620.10">
    <property type="entry name" value="YefM-like domain"/>
    <property type="match status" value="1"/>
</dbReference>
<comment type="similarity">
    <text evidence="1">Belongs to the phD/YefM antitoxin family.</text>
</comment>
<keyword evidence="3" id="KW-1185">Reference proteome</keyword>
<dbReference type="STRING" id="1523247.SAMN05660464_1571"/>
<dbReference type="NCBIfam" id="TIGR01552">
    <property type="entry name" value="phd_fam"/>
    <property type="match status" value="1"/>
</dbReference>
<dbReference type="OrthoDB" id="33091at2"/>
<dbReference type="InterPro" id="IPR036165">
    <property type="entry name" value="YefM-like_sf"/>
</dbReference>
<dbReference type="EMBL" id="FOWQ01000002">
    <property type="protein sequence ID" value="SFO92680.1"/>
    <property type="molecule type" value="Genomic_DNA"/>
</dbReference>
<sequence length="73" mass="8085">MRELRNSGGKVLDRVVAGEHVTITRDGTPVARLTPLPGARLSASTLVERFRRLPPVDPERLRRDVDAVVDQSL</sequence>
<name>A0A1I5L5U5_9ACTN</name>
<evidence type="ECO:0000313" key="2">
    <source>
        <dbReference type="EMBL" id="SFO92680.1"/>
    </source>
</evidence>